<accession>A0CI13</accession>
<proteinExistence type="predicted"/>
<dbReference type="GeneID" id="5023612"/>
<dbReference type="RefSeq" id="XP_001437827.1">
    <property type="nucleotide sequence ID" value="XM_001437790.1"/>
</dbReference>
<organism evidence="1 2">
    <name type="scientific">Paramecium tetraurelia</name>
    <dbReference type="NCBI Taxonomy" id="5888"/>
    <lineage>
        <taxon>Eukaryota</taxon>
        <taxon>Sar</taxon>
        <taxon>Alveolata</taxon>
        <taxon>Ciliophora</taxon>
        <taxon>Intramacronucleata</taxon>
        <taxon>Oligohymenophorea</taxon>
        <taxon>Peniculida</taxon>
        <taxon>Parameciidae</taxon>
        <taxon>Paramecium</taxon>
    </lineage>
</organism>
<dbReference type="EMBL" id="CT868081">
    <property type="protein sequence ID" value="CAK70430.1"/>
    <property type="molecule type" value="Genomic_DNA"/>
</dbReference>
<dbReference type="Proteomes" id="UP000000600">
    <property type="component" value="Unassembled WGS sequence"/>
</dbReference>
<evidence type="ECO:0000313" key="1">
    <source>
        <dbReference type="EMBL" id="CAK70430.1"/>
    </source>
</evidence>
<dbReference type="KEGG" id="ptm:GSPATT00038534001"/>
<dbReference type="InParanoid" id="A0CI13"/>
<dbReference type="HOGENOM" id="CLU_2269042_0_0_1"/>
<protein>
    <submittedName>
        <fullName evidence="1">Uncharacterized protein</fullName>
    </submittedName>
</protein>
<gene>
    <name evidence="1" type="ORF">GSPATT00038534001</name>
</gene>
<name>A0CI13_PARTE</name>
<keyword evidence="2" id="KW-1185">Reference proteome</keyword>
<dbReference type="OrthoDB" id="439639at2759"/>
<reference evidence="1 2" key="1">
    <citation type="journal article" date="2006" name="Nature">
        <title>Global trends of whole-genome duplications revealed by the ciliate Paramecium tetraurelia.</title>
        <authorList>
            <consortium name="Genoscope"/>
            <person name="Aury J.-M."/>
            <person name="Jaillon O."/>
            <person name="Duret L."/>
            <person name="Noel B."/>
            <person name="Jubin C."/>
            <person name="Porcel B.M."/>
            <person name="Segurens B."/>
            <person name="Daubin V."/>
            <person name="Anthouard V."/>
            <person name="Aiach N."/>
            <person name="Arnaiz O."/>
            <person name="Billaut A."/>
            <person name="Beisson J."/>
            <person name="Blanc I."/>
            <person name="Bouhouche K."/>
            <person name="Camara F."/>
            <person name="Duharcourt S."/>
            <person name="Guigo R."/>
            <person name="Gogendeau D."/>
            <person name="Katinka M."/>
            <person name="Keller A.-M."/>
            <person name="Kissmehl R."/>
            <person name="Klotz C."/>
            <person name="Koll F."/>
            <person name="Le Moue A."/>
            <person name="Lepere C."/>
            <person name="Malinsky S."/>
            <person name="Nowacki M."/>
            <person name="Nowak J.K."/>
            <person name="Plattner H."/>
            <person name="Poulain J."/>
            <person name="Ruiz F."/>
            <person name="Serrano V."/>
            <person name="Zagulski M."/>
            <person name="Dessen P."/>
            <person name="Betermier M."/>
            <person name="Weissenbach J."/>
            <person name="Scarpelli C."/>
            <person name="Schachter V."/>
            <person name="Sperling L."/>
            <person name="Meyer E."/>
            <person name="Cohen J."/>
            <person name="Wincker P."/>
        </authorList>
    </citation>
    <scope>NUCLEOTIDE SEQUENCE [LARGE SCALE GENOMIC DNA]</scope>
    <source>
        <strain evidence="1 2">Stock d4-2</strain>
    </source>
</reference>
<evidence type="ECO:0000313" key="2">
    <source>
        <dbReference type="Proteomes" id="UP000000600"/>
    </source>
</evidence>
<sequence>MELFLVQKYRNKEEDHLQVFVLLNSQLDNKIIFGRMFHVRPAQKREINTEEKSSYKKLKKQQMHERHNDNTSWNTLILNPNTIIEGMEFVKVLFGQKEIFLKK</sequence>
<dbReference type="AlphaFoldDB" id="A0CI13"/>